<dbReference type="Gene3D" id="1.10.45.10">
    <property type="entry name" value="Vanillyl-alcohol Oxidase, Chain A, domain 4"/>
    <property type="match status" value="1"/>
</dbReference>
<name>A0ABT0XE39_9ACTN</name>
<dbReference type="SUPFAM" id="SSF55103">
    <property type="entry name" value="FAD-linked oxidases, C-terminal domain"/>
    <property type="match status" value="1"/>
</dbReference>
<dbReference type="SUPFAM" id="SSF56176">
    <property type="entry name" value="FAD-binding/transporter-associated domain-like"/>
    <property type="match status" value="1"/>
</dbReference>
<dbReference type="EMBL" id="JAMQGM010000049">
    <property type="protein sequence ID" value="MCM2580037.1"/>
    <property type="molecule type" value="Genomic_DNA"/>
</dbReference>
<proteinExistence type="predicted"/>
<dbReference type="PANTHER" id="PTHR42934:SF2">
    <property type="entry name" value="GLYCOLATE OXIDASE SUBUNIT GLCD"/>
    <property type="match status" value="1"/>
</dbReference>
<evidence type="ECO:0000256" key="1">
    <source>
        <dbReference type="ARBA" id="ARBA00001974"/>
    </source>
</evidence>
<reference evidence="6" key="1">
    <citation type="journal article" date="2023" name="Int. J. Syst. Evol. Microbiol.">
        <title>Streptomyces meridianus sp. nov. isolated from brackish water of the Tagus estuary in Alcochete, Portugal.</title>
        <authorList>
            <person name="Santos J.D.N."/>
            <person name="Klimek D."/>
            <person name="Calusinska M."/>
            <person name="Lobo Da Cunha A."/>
            <person name="Catita J."/>
            <person name="Goncalves H."/>
            <person name="Gonzalez I."/>
            <person name="Reyes F."/>
            <person name="Lage O.M."/>
        </authorList>
    </citation>
    <scope>NUCLEOTIDE SEQUENCE</scope>
    <source>
        <strain evidence="6">MTZ3.1</strain>
    </source>
</reference>
<comment type="cofactor">
    <cofactor evidence="1">
        <name>FAD</name>
        <dbReference type="ChEBI" id="CHEBI:57692"/>
    </cofactor>
</comment>
<organism evidence="6 7">
    <name type="scientific">Streptomyces meridianus</name>
    <dbReference type="NCBI Taxonomy" id="2938945"/>
    <lineage>
        <taxon>Bacteria</taxon>
        <taxon>Bacillati</taxon>
        <taxon>Actinomycetota</taxon>
        <taxon>Actinomycetes</taxon>
        <taxon>Kitasatosporales</taxon>
        <taxon>Streptomycetaceae</taxon>
        <taxon>Streptomyces</taxon>
    </lineage>
</organism>
<dbReference type="InterPro" id="IPR016171">
    <property type="entry name" value="Vanillyl_alc_oxidase_C-sub2"/>
</dbReference>
<feature type="domain" description="FAD-binding PCMH-type" evidence="5">
    <location>
        <begin position="37"/>
        <end position="216"/>
    </location>
</feature>
<dbReference type="InterPro" id="IPR016169">
    <property type="entry name" value="FAD-bd_PCMH_sub2"/>
</dbReference>
<accession>A0ABT0XE39</accession>
<evidence type="ECO:0000313" key="7">
    <source>
        <dbReference type="Proteomes" id="UP001167160"/>
    </source>
</evidence>
<comment type="caution">
    <text evidence="6">The sequence shown here is derived from an EMBL/GenBank/DDBJ whole genome shotgun (WGS) entry which is preliminary data.</text>
</comment>
<dbReference type="InterPro" id="IPR004113">
    <property type="entry name" value="FAD-bd_oxidored_4_C"/>
</dbReference>
<dbReference type="InterPro" id="IPR016164">
    <property type="entry name" value="FAD-linked_Oxase-like_C"/>
</dbReference>
<dbReference type="InterPro" id="IPR016166">
    <property type="entry name" value="FAD-bd_PCMH"/>
</dbReference>
<dbReference type="Gene3D" id="3.30.70.2740">
    <property type="match status" value="1"/>
</dbReference>
<sequence length="457" mass="46965">MADGVLAELAAALPAGSVLTEPAGTAAYRRDEASFCPSGAPLAVLRPTTTEQVQRAMRIATAHRVPVVPQGARTGLSGAANAVDGGLVLALTRMDGILEIDPADQVAVVEPGVVNAVLSRAVAAKGLYYPPDPSSWEMSTIGGNIATNAGGLCCVKYGVTGDFVRGLEVVTASGEVLRTGRRTAKGVAGYDLTRLLVGSEGTLGVITRATLALRPAPEAALTVAAVFGSPADALGAASRIMTAGLRPSLLEFLDSVTVRAIQDYRDMGLPEGAQALLLAQSDRGPRAAEDVTAIGRICAEAGALDVAEASDAAEASMLMEARRLVNAAIERLGATLIDDVAVPRARLVDLVEGIGAIAAEHRVRVSCPGHVGDGNMHPTVIFDRGDPAAVERAERAFGAIMQLGLSLGGTITGEHGVGVLKRDWLAKEIGPLGTRLHRDIKAAFDPLGILNPGKVLA</sequence>
<evidence type="ECO:0000313" key="6">
    <source>
        <dbReference type="EMBL" id="MCM2580037.1"/>
    </source>
</evidence>
<keyword evidence="2" id="KW-0285">Flavoprotein</keyword>
<dbReference type="Proteomes" id="UP001167160">
    <property type="component" value="Unassembled WGS sequence"/>
</dbReference>
<dbReference type="PANTHER" id="PTHR42934">
    <property type="entry name" value="GLYCOLATE OXIDASE SUBUNIT GLCD"/>
    <property type="match status" value="1"/>
</dbReference>
<evidence type="ECO:0000256" key="4">
    <source>
        <dbReference type="ARBA" id="ARBA00023002"/>
    </source>
</evidence>
<dbReference type="Gene3D" id="3.30.465.10">
    <property type="match status" value="1"/>
</dbReference>
<protein>
    <submittedName>
        <fullName evidence="6">FAD-binding protein</fullName>
    </submittedName>
</protein>
<dbReference type="InterPro" id="IPR006094">
    <property type="entry name" value="Oxid_FAD_bind_N"/>
</dbReference>
<evidence type="ECO:0000259" key="5">
    <source>
        <dbReference type="PROSITE" id="PS51387"/>
    </source>
</evidence>
<keyword evidence="3" id="KW-0274">FAD</keyword>
<evidence type="ECO:0000256" key="2">
    <source>
        <dbReference type="ARBA" id="ARBA00022630"/>
    </source>
</evidence>
<dbReference type="Pfam" id="PF01565">
    <property type="entry name" value="FAD_binding_4"/>
    <property type="match status" value="1"/>
</dbReference>
<keyword evidence="7" id="KW-1185">Reference proteome</keyword>
<dbReference type="PROSITE" id="PS51387">
    <property type="entry name" value="FAD_PCMH"/>
    <property type="match status" value="1"/>
</dbReference>
<gene>
    <name evidence="6" type="ORF">M1E25_22260</name>
</gene>
<dbReference type="InterPro" id="IPR036318">
    <property type="entry name" value="FAD-bd_PCMH-like_sf"/>
</dbReference>
<dbReference type="Pfam" id="PF02913">
    <property type="entry name" value="FAD-oxidase_C"/>
    <property type="match status" value="1"/>
</dbReference>
<dbReference type="InterPro" id="IPR051914">
    <property type="entry name" value="FAD-linked_OxidoTrans_Type4"/>
</dbReference>
<keyword evidence="4" id="KW-0560">Oxidoreductase</keyword>
<dbReference type="RefSeq" id="WP_251418492.1">
    <property type="nucleotide sequence ID" value="NZ_JAMQGM010000049.1"/>
</dbReference>
<evidence type="ECO:0000256" key="3">
    <source>
        <dbReference type="ARBA" id="ARBA00022827"/>
    </source>
</evidence>